<keyword evidence="7" id="KW-1015">Disulfide bond</keyword>
<evidence type="ECO:0000256" key="3">
    <source>
        <dbReference type="ARBA" id="ARBA00013017"/>
    </source>
</evidence>
<dbReference type="FunFam" id="3.40.30.10:FF:000007">
    <property type="entry name" value="Thioredoxin-dependent thiol peroxidase"/>
    <property type="match status" value="1"/>
</dbReference>
<evidence type="ECO:0000256" key="1">
    <source>
        <dbReference type="ARBA" id="ARBA00003330"/>
    </source>
</evidence>
<evidence type="ECO:0000256" key="13">
    <source>
        <dbReference type="PIRSR" id="PIRSR000239-1"/>
    </source>
</evidence>
<dbReference type="PROSITE" id="PS51352">
    <property type="entry name" value="THIOREDOXIN_2"/>
    <property type="match status" value="1"/>
</dbReference>
<dbReference type="GO" id="GO:0034599">
    <property type="term" value="P:cellular response to oxidative stress"/>
    <property type="evidence" value="ECO:0007669"/>
    <property type="project" value="TreeGrafter"/>
</dbReference>
<dbReference type="PIRSF" id="PIRSF000239">
    <property type="entry name" value="AHPC"/>
    <property type="match status" value="1"/>
</dbReference>
<accession>A0A368BSG5</accession>
<comment type="subunit">
    <text evidence="2">Monomer.</text>
</comment>
<evidence type="ECO:0000313" key="16">
    <source>
        <dbReference type="Proteomes" id="UP000253307"/>
    </source>
</evidence>
<dbReference type="CDD" id="cd03017">
    <property type="entry name" value="PRX_BCP"/>
    <property type="match status" value="1"/>
</dbReference>
<keyword evidence="5" id="KW-0049">Antioxidant</keyword>
<dbReference type="PANTHER" id="PTHR42801">
    <property type="entry name" value="THIOREDOXIN-DEPENDENT PEROXIDE REDUCTASE"/>
    <property type="match status" value="1"/>
</dbReference>
<dbReference type="AlphaFoldDB" id="A0A368BSG5"/>
<comment type="catalytic activity">
    <reaction evidence="12">
        <text>a hydroperoxide + [thioredoxin]-dithiol = an alcohol + [thioredoxin]-disulfide + H2O</text>
        <dbReference type="Rhea" id="RHEA:62620"/>
        <dbReference type="Rhea" id="RHEA-COMP:10698"/>
        <dbReference type="Rhea" id="RHEA-COMP:10700"/>
        <dbReference type="ChEBI" id="CHEBI:15377"/>
        <dbReference type="ChEBI" id="CHEBI:29950"/>
        <dbReference type="ChEBI" id="CHEBI:30879"/>
        <dbReference type="ChEBI" id="CHEBI:35924"/>
        <dbReference type="ChEBI" id="CHEBI:50058"/>
        <dbReference type="EC" id="1.11.1.24"/>
    </reaction>
</comment>
<dbReference type="EC" id="1.11.1.24" evidence="3"/>
<evidence type="ECO:0000256" key="5">
    <source>
        <dbReference type="ARBA" id="ARBA00022862"/>
    </source>
</evidence>
<evidence type="ECO:0000256" key="2">
    <source>
        <dbReference type="ARBA" id="ARBA00011245"/>
    </source>
</evidence>
<dbReference type="SUPFAM" id="SSF52833">
    <property type="entry name" value="Thioredoxin-like"/>
    <property type="match status" value="1"/>
</dbReference>
<evidence type="ECO:0000256" key="11">
    <source>
        <dbReference type="ARBA" id="ARBA00042639"/>
    </source>
</evidence>
<comment type="function">
    <text evidence="1">Thiol-specific peroxidase that catalyzes the reduction of hydrogen peroxide and organic hydroperoxides to water and alcohols, respectively. Plays a role in cell protection against oxidative stress by detoxifying peroxides and as sensor of hydrogen peroxide-mediated signaling events.</text>
</comment>
<dbReference type="InterPro" id="IPR013766">
    <property type="entry name" value="Thioredoxin_domain"/>
</dbReference>
<evidence type="ECO:0000256" key="9">
    <source>
        <dbReference type="ARBA" id="ARBA00032824"/>
    </source>
</evidence>
<keyword evidence="6" id="KW-0560">Oxidoreductase</keyword>
<dbReference type="Proteomes" id="UP000253307">
    <property type="component" value="Unassembled WGS sequence"/>
</dbReference>
<feature type="domain" description="Thioredoxin" evidence="14">
    <location>
        <begin position="4"/>
        <end position="155"/>
    </location>
</feature>
<dbReference type="InterPro" id="IPR050924">
    <property type="entry name" value="Peroxiredoxin_BCP/PrxQ"/>
</dbReference>
<dbReference type="InterPro" id="IPR000866">
    <property type="entry name" value="AhpC/TSA"/>
</dbReference>
<dbReference type="InterPro" id="IPR024706">
    <property type="entry name" value="Peroxiredoxin_AhpC-typ"/>
</dbReference>
<dbReference type="GO" id="GO:0008379">
    <property type="term" value="F:thioredoxin peroxidase activity"/>
    <property type="evidence" value="ECO:0007669"/>
    <property type="project" value="TreeGrafter"/>
</dbReference>
<dbReference type="GO" id="GO:0005737">
    <property type="term" value="C:cytoplasm"/>
    <property type="evidence" value="ECO:0007669"/>
    <property type="project" value="TreeGrafter"/>
</dbReference>
<name>A0A368BSG5_9GAMM</name>
<evidence type="ECO:0000256" key="10">
    <source>
        <dbReference type="ARBA" id="ARBA00038489"/>
    </source>
</evidence>
<evidence type="ECO:0000256" key="4">
    <source>
        <dbReference type="ARBA" id="ARBA00022559"/>
    </source>
</evidence>
<dbReference type="InterPro" id="IPR036249">
    <property type="entry name" value="Thioredoxin-like_sf"/>
</dbReference>
<keyword evidence="8" id="KW-0676">Redox-active center</keyword>
<dbReference type="Pfam" id="PF00578">
    <property type="entry name" value="AhpC-TSA"/>
    <property type="match status" value="1"/>
</dbReference>
<comment type="caution">
    <text evidence="15">The sequence shown here is derived from an EMBL/GenBank/DDBJ whole genome shotgun (WGS) entry which is preliminary data.</text>
</comment>
<evidence type="ECO:0000256" key="8">
    <source>
        <dbReference type="ARBA" id="ARBA00023284"/>
    </source>
</evidence>
<feature type="active site" description="Cysteine sulfenic acid (-SOH) intermediate; for peroxidase activity" evidence="13">
    <location>
        <position position="46"/>
    </location>
</feature>
<gene>
    <name evidence="15" type="ORF">DBW96_03660</name>
</gene>
<sequence>MSKNLTGKKMPKFKAYATGENEISSADFENKNLVIYFYPKDSTPGCTTEGQDFRDNYKKFKKLNTEILGVSRDSIKSHENFKAKQSFPFELLSDPDEKVCKAFDVMKMKSMYGREYMGVDRSTFLINEKGKVIREWRSVKVKGHVDEVLESVKNL</sequence>
<dbReference type="Gene3D" id="3.40.30.10">
    <property type="entry name" value="Glutaredoxin"/>
    <property type="match status" value="1"/>
</dbReference>
<reference evidence="15 16" key="1">
    <citation type="journal article" date="2018" name="Microbiome">
        <title>Fine metagenomic profile of the Mediterranean stratified and mixed water columns revealed by assembly and recruitment.</title>
        <authorList>
            <person name="Haro-Moreno J.M."/>
            <person name="Lopez-Perez M."/>
            <person name="De La Torre J.R."/>
            <person name="Picazo A."/>
            <person name="Camacho A."/>
            <person name="Rodriguez-Valera F."/>
        </authorList>
    </citation>
    <scope>NUCLEOTIDE SEQUENCE [LARGE SCALE GENOMIC DNA]</scope>
    <source>
        <strain evidence="15">MED-G82</strain>
    </source>
</reference>
<evidence type="ECO:0000256" key="12">
    <source>
        <dbReference type="ARBA" id="ARBA00049091"/>
    </source>
</evidence>
<dbReference type="GO" id="GO:0045454">
    <property type="term" value="P:cell redox homeostasis"/>
    <property type="evidence" value="ECO:0007669"/>
    <property type="project" value="TreeGrafter"/>
</dbReference>
<protein>
    <recommendedName>
        <fullName evidence="3">thioredoxin-dependent peroxiredoxin</fullName>
        <ecNumber evidence="3">1.11.1.24</ecNumber>
    </recommendedName>
    <alternativeName>
        <fullName evidence="9">Thioredoxin peroxidase</fullName>
    </alternativeName>
    <alternativeName>
        <fullName evidence="11">Thioredoxin-dependent peroxiredoxin Bcp</fullName>
    </alternativeName>
</protein>
<evidence type="ECO:0000256" key="6">
    <source>
        <dbReference type="ARBA" id="ARBA00023002"/>
    </source>
</evidence>
<comment type="similarity">
    <text evidence="10">Belongs to the peroxiredoxin family. BCP/PrxQ subfamily.</text>
</comment>
<evidence type="ECO:0000259" key="14">
    <source>
        <dbReference type="PROSITE" id="PS51352"/>
    </source>
</evidence>
<dbReference type="PANTHER" id="PTHR42801:SF4">
    <property type="entry name" value="AHPC_TSA FAMILY PROTEIN"/>
    <property type="match status" value="1"/>
</dbReference>
<organism evidence="15 16">
    <name type="scientific">SAR86 cluster bacterium</name>
    <dbReference type="NCBI Taxonomy" id="2030880"/>
    <lineage>
        <taxon>Bacteria</taxon>
        <taxon>Pseudomonadati</taxon>
        <taxon>Pseudomonadota</taxon>
        <taxon>Gammaproteobacteria</taxon>
        <taxon>SAR86 cluster</taxon>
    </lineage>
</organism>
<evidence type="ECO:0000313" key="15">
    <source>
        <dbReference type="EMBL" id="RCL40240.1"/>
    </source>
</evidence>
<dbReference type="EMBL" id="QOPE01000029">
    <property type="protein sequence ID" value="RCL40240.1"/>
    <property type="molecule type" value="Genomic_DNA"/>
</dbReference>
<keyword evidence="4" id="KW-0575">Peroxidase</keyword>
<proteinExistence type="inferred from homology"/>
<evidence type="ECO:0000256" key="7">
    <source>
        <dbReference type="ARBA" id="ARBA00023157"/>
    </source>
</evidence>